<dbReference type="PANTHER" id="PTHR38248:SF2">
    <property type="entry name" value="FUNK1 11"/>
    <property type="match status" value="1"/>
</dbReference>
<dbReference type="Proteomes" id="UP000059188">
    <property type="component" value="Unassembled WGS sequence"/>
</dbReference>
<dbReference type="Pfam" id="PF17667">
    <property type="entry name" value="Pkinase_fungal"/>
    <property type="match status" value="2"/>
</dbReference>
<evidence type="ECO:0000256" key="1">
    <source>
        <dbReference type="SAM" id="MobiDB-lite"/>
    </source>
</evidence>
<feature type="region of interest" description="Disordered" evidence="1">
    <location>
        <begin position="481"/>
        <end position="508"/>
    </location>
</feature>
<evidence type="ECO:0000313" key="4">
    <source>
        <dbReference type="Proteomes" id="UP000059188"/>
    </source>
</evidence>
<proteinExistence type="predicted"/>
<reference evidence="3 4" key="1">
    <citation type="submission" date="2014-11" db="EMBL/GenBank/DDBJ databases">
        <authorList>
            <person name="Wibberg Daniel"/>
        </authorList>
    </citation>
    <scope>NUCLEOTIDE SEQUENCE [LARGE SCALE GENOMIC DNA]</scope>
    <source>
        <strain evidence="3">Rhizoctonia solani AG1-IB 7/3/14</strain>
    </source>
</reference>
<dbReference type="SUPFAM" id="SSF56112">
    <property type="entry name" value="Protein kinase-like (PK-like)"/>
    <property type="match status" value="1"/>
</dbReference>
<protein>
    <recommendedName>
        <fullName evidence="2">Fungal-type protein kinase domain-containing protein</fullName>
    </recommendedName>
</protein>
<organism evidence="3 4">
    <name type="scientific">Thanatephorus cucumeris (strain AG1-IB / isolate 7/3/14)</name>
    <name type="common">Lettuce bottom rot fungus</name>
    <name type="synonym">Rhizoctonia solani</name>
    <dbReference type="NCBI Taxonomy" id="1108050"/>
    <lineage>
        <taxon>Eukaryota</taxon>
        <taxon>Fungi</taxon>
        <taxon>Dikarya</taxon>
        <taxon>Basidiomycota</taxon>
        <taxon>Agaricomycotina</taxon>
        <taxon>Agaricomycetes</taxon>
        <taxon>Cantharellales</taxon>
        <taxon>Ceratobasidiaceae</taxon>
        <taxon>Rhizoctonia</taxon>
        <taxon>Rhizoctonia solani AG-1</taxon>
    </lineage>
</organism>
<dbReference type="Gene3D" id="1.10.510.10">
    <property type="entry name" value="Transferase(Phosphotransferase) domain 1"/>
    <property type="match status" value="1"/>
</dbReference>
<accession>A0A0B7FAY6</accession>
<feature type="compositionally biased region" description="Polar residues" evidence="1">
    <location>
        <begin position="484"/>
        <end position="499"/>
    </location>
</feature>
<feature type="domain" description="Fungal-type protein kinase" evidence="2">
    <location>
        <begin position="123"/>
        <end position="448"/>
    </location>
</feature>
<keyword evidence="4" id="KW-1185">Reference proteome</keyword>
<dbReference type="InterPro" id="IPR040976">
    <property type="entry name" value="Pkinase_fungal"/>
</dbReference>
<evidence type="ECO:0000259" key="2">
    <source>
        <dbReference type="Pfam" id="PF17667"/>
    </source>
</evidence>
<gene>
    <name evidence="3" type="ORF">RSOLAG1IB_11334</name>
</gene>
<dbReference type="AlphaFoldDB" id="A0A0B7FAY6"/>
<dbReference type="InterPro" id="IPR011009">
    <property type="entry name" value="Kinase-like_dom_sf"/>
</dbReference>
<evidence type="ECO:0000313" key="3">
    <source>
        <dbReference type="EMBL" id="CEL53402.1"/>
    </source>
</evidence>
<sequence length="723" mass="80800">MESILRYEIGLAVYGYEPFVEEFLIIPEKASFNRIEACLAGAPLFLHNDARWTIDCALLEGTADTSMHERIALILDTINEVAFVPDGFRPRRQQIKVAINLLCADDHNESGTKPDIIQSRPGSEGAHHWGCVEFFAECKGNKSGVSEEAQFSHALLQLARYARATVVHQIPRRHVFAIAFYRTKAIFVRLDRAGIIHSPPIDLKRDFRKFALAAAGLFALDPHSFGYDTRFSFSPPLTGTPKDLEVKRELRIKLGESLWRVLEIVCHRKCLVGRATLVLRLSRLELPSQRAVLKCIWRSNSRPDEGAQLALFKDNLGICKCRWNECGDSTEVGNKDALSSSLYMKSFKPSLPETQSITLPPDISTGSGGSSVLSFTHQETTHMSRQNRVAPVEVRVCSTILMEEAVPLWQIKRLPHLLRVLRDALVGLAGIADKGMVHRDISDGNILCDHPSLILVSDGDAEEHWDLYSNATFHTPSLREDISINDQPGNESDAESVTGQSSTSQLFDQDSDSLSDITADTQLNSLPLAWESGVISSETYQAYVQQRYDKLRCTGKLYDLEFAIKQNQLESEKRGVELTGTPAFISAALLLDTQKRHTFVHDLESIFWVLVWVLVNHTDPGKVPNEHARGVINTLCKENDEDLGNAKVSFALRPRHIAQTIRSLGNGWEAAERLVTQFAGFLRDNLYGEGEDEGDESGSWSKIKSVIDMFDESISQLPFDQAE</sequence>
<name>A0A0B7FAY6_THACB</name>
<dbReference type="OrthoDB" id="5584477at2759"/>
<dbReference type="PANTHER" id="PTHR38248">
    <property type="entry name" value="FUNK1 6"/>
    <property type="match status" value="1"/>
</dbReference>
<dbReference type="EMBL" id="LN679220">
    <property type="protein sequence ID" value="CEL53402.1"/>
    <property type="molecule type" value="Genomic_DNA"/>
</dbReference>
<feature type="domain" description="Fungal-type protein kinase" evidence="2">
    <location>
        <begin position="552"/>
        <end position="613"/>
    </location>
</feature>